<comment type="caution">
    <text evidence="2">The sequence shown here is derived from an EMBL/GenBank/DDBJ whole genome shotgun (WGS) entry which is preliminary data.</text>
</comment>
<evidence type="ECO:0000313" key="2">
    <source>
        <dbReference type="EMBL" id="KAK9396120.1"/>
    </source>
</evidence>
<evidence type="ECO:0000313" key="3">
    <source>
        <dbReference type="Proteomes" id="UP001474421"/>
    </source>
</evidence>
<organism evidence="2 3">
    <name type="scientific">Crotalus adamanteus</name>
    <name type="common">Eastern diamondback rattlesnake</name>
    <dbReference type="NCBI Taxonomy" id="8729"/>
    <lineage>
        <taxon>Eukaryota</taxon>
        <taxon>Metazoa</taxon>
        <taxon>Chordata</taxon>
        <taxon>Craniata</taxon>
        <taxon>Vertebrata</taxon>
        <taxon>Euteleostomi</taxon>
        <taxon>Lepidosauria</taxon>
        <taxon>Squamata</taxon>
        <taxon>Bifurcata</taxon>
        <taxon>Unidentata</taxon>
        <taxon>Episquamata</taxon>
        <taxon>Toxicofera</taxon>
        <taxon>Serpentes</taxon>
        <taxon>Colubroidea</taxon>
        <taxon>Viperidae</taxon>
        <taxon>Crotalinae</taxon>
        <taxon>Crotalus</taxon>
    </lineage>
</organism>
<evidence type="ECO:0000256" key="1">
    <source>
        <dbReference type="SAM" id="MobiDB-lite"/>
    </source>
</evidence>
<reference evidence="2 3" key="1">
    <citation type="journal article" date="2024" name="Proc. Natl. Acad. Sci. U.S.A.">
        <title>The genetic regulatory architecture and epigenomic basis for age-related changes in rattlesnake venom.</title>
        <authorList>
            <person name="Hogan M.P."/>
            <person name="Holding M.L."/>
            <person name="Nystrom G.S."/>
            <person name="Colston T.J."/>
            <person name="Bartlett D.A."/>
            <person name="Mason A.J."/>
            <person name="Ellsworth S.A."/>
            <person name="Rautsaw R.M."/>
            <person name="Lawrence K.C."/>
            <person name="Strickland J.L."/>
            <person name="He B."/>
            <person name="Fraser P."/>
            <person name="Margres M.J."/>
            <person name="Gilbert D.M."/>
            <person name="Gibbs H.L."/>
            <person name="Parkinson C.L."/>
            <person name="Rokyta D.R."/>
        </authorList>
    </citation>
    <scope>NUCLEOTIDE SEQUENCE [LARGE SCALE GENOMIC DNA]</scope>
    <source>
        <strain evidence="2">DRR0105</strain>
    </source>
</reference>
<dbReference type="EMBL" id="JAOTOJ010000008">
    <property type="protein sequence ID" value="KAK9396120.1"/>
    <property type="molecule type" value="Genomic_DNA"/>
</dbReference>
<protein>
    <submittedName>
        <fullName evidence="2">Cyclin-Y</fullName>
    </submittedName>
</protein>
<accession>A0AAW1B2B3</accession>
<sequence length="251" mass="27263">MPTRSSTRAPSVPRGHWLEATGPGQLRRFKAAGHGVKIAPASSSSSSSAAARTACTTADLTQFCSSACHCRCRRLYEPPDTAPAEPAEWEPEPLYTPPPPPPPPPAEVLVLQPVYGFTPHQPLVTPAAPATAFVPVWFLLPVPPPPFLFVYPAWVQPLSIAWPVPAAENMGNATSCCVSSSPKLRRNAHSRLESYRPDTELSRDDTGCNLPHISDRENIDGKTRVRRTYEHADAGGRRLLAAYASLDTKER</sequence>
<feature type="region of interest" description="Disordered" evidence="1">
    <location>
        <begin position="1"/>
        <end position="23"/>
    </location>
</feature>
<keyword evidence="3" id="KW-1185">Reference proteome</keyword>
<gene>
    <name evidence="2" type="ORF">NXF25_019481</name>
</gene>
<name>A0AAW1B2B3_CROAD</name>
<proteinExistence type="predicted"/>
<dbReference type="AlphaFoldDB" id="A0AAW1B2B3"/>
<dbReference type="Proteomes" id="UP001474421">
    <property type="component" value="Unassembled WGS sequence"/>
</dbReference>
<feature type="region of interest" description="Disordered" evidence="1">
    <location>
        <begin position="81"/>
        <end position="102"/>
    </location>
</feature>